<dbReference type="EMBL" id="FN668638">
    <property type="protein sequence ID" value="CBK19800.2"/>
    <property type="molecule type" value="Genomic_DNA"/>
</dbReference>
<dbReference type="Proteomes" id="UP000008312">
    <property type="component" value="Unassembled WGS sequence"/>
</dbReference>
<sequence>MQRHRDTPSPFRFDFGYTSKPKPSSSYLELEESFTADYDITLTCQDFFEHAKKVFPALRIYTFNQFTAEKRYGGNESEGKSAVIYIKGMARLTTPLLVATQSGATLREVLIPNIGQVAFLGTSRWSLQDRLTTLMDMSKLV</sequence>
<dbReference type="RefSeq" id="XP_012893848.1">
    <property type="nucleotide sequence ID" value="XM_013038394.1"/>
</dbReference>
<gene>
    <name evidence="1" type="ORF">GSBLH_T00000214001</name>
</gene>
<accession>D8LVG1</accession>
<evidence type="ECO:0000313" key="2">
    <source>
        <dbReference type="Proteomes" id="UP000008312"/>
    </source>
</evidence>
<name>D8LVG1_BLAHO</name>
<proteinExistence type="predicted"/>
<organism evidence="1">
    <name type="scientific">Blastocystis hominis</name>
    <dbReference type="NCBI Taxonomy" id="12968"/>
    <lineage>
        <taxon>Eukaryota</taxon>
        <taxon>Sar</taxon>
        <taxon>Stramenopiles</taxon>
        <taxon>Bigyra</taxon>
        <taxon>Opalozoa</taxon>
        <taxon>Opalinata</taxon>
        <taxon>Blastocystidae</taxon>
        <taxon>Blastocystis</taxon>
    </lineage>
</organism>
<dbReference type="AlphaFoldDB" id="D8LVG1"/>
<evidence type="ECO:0000313" key="1">
    <source>
        <dbReference type="EMBL" id="CBK19800.2"/>
    </source>
</evidence>
<reference evidence="1" key="1">
    <citation type="submission" date="2010-02" db="EMBL/GenBank/DDBJ databases">
        <title>Sequencing and annotation of the Blastocystis hominis genome.</title>
        <authorList>
            <person name="Wincker P."/>
        </authorList>
    </citation>
    <scope>NUCLEOTIDE SEQUENCE</scope>
    <source>
        <strain evidence="1">Singapore isolate B</strain>
    </source>
</reference>
<protein>
    <submittedName>
        <fullName evidence="1">Uncharacterized protein</fullName>
    </submittedName>
</protein>
<dbReference type="GeneID" id="24917531"/>
<dbReference type="InParanoid" id="D8LVG1"/>
<keyword evidence="2" id="KW-1185">Reference proteome</keyword>